<dbReference type="AlphaFoldDB" id="A0A6F8YV74"/>
<dbReference type="GO" id="GO:0016491">
    <property type="term" value="F:oxidoreductase activity"/>
    <property type="evidence" value="ECO:0007669"/>
    <property type="project" value="InterPro"/>
</dbReference>
<feature type="compositionally biased region" description="Pro residues" evidence="1">
    <location>
        <begin position="312"/>
        <end position="323"/>
    </location>
</feature>
<dbReference type="KEGG" id="psuu:Psuf_072770"/>
<dbReference type="RefSeq" id="WP_232075385.1">
    <property type="nucleotide sequence ID" value="NZ_AP022871.1"/>
</dbReference>
<proteinExistence type="predicted"/>
<gene>
    <name evidence="2" type="ORF">Psuf_072770</name>
</gene>
<dbReference type="Gene3D" id="3.40.109.10">
    <property type="entry name" value="NADH Oxidase"/>
    <property type="match status" value="2"/>
</dbReference>
<dbReference type="InterPro" id="IPR050627">
    <property type="entry name" value="Nitroreductase/BluB"/>
</dbReference>
<dbReference type="PANTHER" id="PTHR23026:SF123">
    <property type="entry name" value="NAD(P)H NITROREDUCTASE RV3131-RELATED"/>
    <property type="match status" value="1"/>
</dbReference>
<dbReference type="SUPFAM" id="SSF55469">
    <property type="entry name" value="FMN-dependent nitroreductase-like"/>
    <property type="match status" value="1"/>
</dbReference>
<dbReference type="InterPro" id="IPR000415">
    <property type="entry name" value="Nitroreductase-like"/>
</dbReference>
<name>A0A6F8YV74_9ACTN</name>
<sequence length="376" mass="40184">MSDAEDPTTAALAEAAEAAGYAPSVHNTQPWRWRVTRAGLDLYAARDRQLRMADPDGRLLTISCGTALHHALVALAAEGWSAAVTPLPDPADPDLLARITAAGRTAVTPDAMRRFQSVRVRHTDRRPVSDTPAGEDAIEAIGRAVRAEGLELHLLTRDQILELAAAASHADKVEAEDEDQRTELAYWIGGDRPGGTGIPDTAIPSEAPRTTVPGRDFVRAGTLTVGAGHDRAAAYAVLYGQGDEPADWLRAGQALSAGWLAATELGVTVLPFSSVIELPATRQTLRGVISNIGYPYLVLRLGTADPDSAGPPHTPAYRPPRPSSSPAAERSRTRKRGWAADGGPATLPEEGQIIQRFFRTKGRRAQRRPRPQVCPA</sequence>
<dbReference type="PANTHER" id="PTHR23026">
    <property type="entry name" value="NADPH NITROREDUCTASE"/>
    <property type="match status" value="1"/>
</dbReference>
<organism evidence="2 3">
    <name type="scientific">Phytohabitans suffuscus</name>
    <dbReference type="NCBI Taxonomy" id="624315"/>
    <lineage>
        <taxon>Bacteria</taxon>
        <taxon>Bacillati</taxon>
        <taxon>Actinomycetota</taxon>
        <taxon>Actinomycetes</taxon>
        <taxon>Micromonosporales</taxon>
        <taxon>Micromonosporaceae</taxon>
    </lineage>
</organism>
<evidence type="ECO:0000256" key="1">
    <source>
        <dbReference type="SAM" id="MobiDB-lite"/>
    </source>
</evidence>
<reference evidence="2 3" key="1">
    <citation type="submission" date="2020-03" db="EMBL/GenBank/DDBJ databases">
        <title>Whole genome shotgun sequence of Phytohabitans suffuscus NBRC 105367.</title>
        <authorList>
            <person name="Komaki H."/>
            <person name="Tamura T."/>
        </authorList>
    </citation>
    <scope>NUCLEOTIDE SEQUENCE [LARGE SCALE GENOMIC DNA]</scope>
    <source>
        <strain evidence="2 3">NBRC 105367</strain>
    </source>
</reference>
<evidence type="ECO:0000313" key="2">
    <source>
        <dbReference type="EMBL" id="BCB89964.1"/>
    </source>
</evidence>
<evidence type="ECO:0000313" key="3">
    <source>
        <dbReference type="Proteomes" id="UP000503011"/>
    </source>
</evidence>
<dbReference type="EMBL" id="AP022871">
    <property type="protein sequence ID" value="BCB89964.1"/>
    <property type="molecule type" value="Genomic_DNA"/>
</dbReference>
<accession>A0A6F8YV74</accession>
<reference evidence="2 3" key="2">
    <citation type="submission" date="2020-03" db="EMBL/GenBank/DDBJ databases">
        <authorList>
            <person name="Ichikawa N."/>
            <person name="Kimura A."/>
            <person name="Kitahashi Y."/>
            <person name="Uohara A."/>
        </authorList>
    </citation>
    <scope>NUCLEOTIDE SEQUENCE [LARGE SCALE GENOMIC DNA]</scope>
    <source>
        <strain evidence="2 3">NBRC 105367</strain>
    </source>
</reference>
<dbReference type="NCBIfam" id="NF047509">
    <property type="entry name" value="Rv3131_FMN_oxido"/>
    <property type="match status" value="1"/>
</dbReference>
<protein>
    <submittedName>
        <fullName evidence="2">NAD(P)H nitroreductase</fullName>
    </submittedName>
</protein>
<dbReference type="Proteomes" id="UP000503011">
    <property type="component" value="Chromosome"/>
</dbReference>
<feature type="region of interest" description="Disordered" evidence="1">
    <location>
        <begin position="305"/>
        <end position="353"/>
    </location>
</feature>
<keyword evidence="3" id="KW-1185">Reference proteome</keyword>